<dbReference type="RefSeq" id="WP_096046353.1">
    <property type="nucleotide sequence ID" value="NZ_CP023275.1"/>
</dbReference>
<dbReference type="KEGG" id="sulj:SJPD1_1147"/>
<accession>A0A290HV67</accession>
<gene>
    <name evidence="1" type="ORF">SJPD1_1147</name>
</gene>
<dbReference type="AlphaFoldDB" id="A0A290HV67"/>
<name>A0A290HV67_9BACT</name>
<dbReference type="Proteomes" id="UP000217349">
    <property type="component" value="Chromosome"/>
</dbReference>
<dbReference type="EMBL" id="CP023275">
    <property type="protein sequence ID" value="ATB69259.1"/>
    <property type="molecule type" value="Genomic_DNA"/>
</dbReference>
<proteinExistence type="predicted"/>
<evidence type="ECO:0000313" key="1">
    <source>
        <dbReference type="EMBL" id="ATB69259.1"/>
    </source>
</evidence>
<protein>
    <recommendedName>
        <fullName evidence="3">Type II secretion system protein</fullName>
    </recommendedName>
</protein>
<organism evidence="1 2">
    <name type="scientific">Sulfurospirillum diekertiae</name>
    <dbReference type="NCBI Taxonomy" id="1854492"/>
    <lineage>
        <taxon>Bacteria</taxon>
        <taxon>Pseudomonadati</taxon>
        <taxon>Campylobacterota</taxon>
        <taxon>Epsilonproteobacteria</taxon>
        <taxon>Campylobacterales</taxon>
        <taxon>Sulfurospirillaceae</taxon>
        <taxon>Sulfurospirillum</taxon>
    </lineage>
</organism>
<reference evidence="2" key="1">
    <citation type="submission" date="2017-09" db="EMBL/GenBank/DDBJ databases">
        <title>The complete genome of Sulfurospirillum sp. JPD-1.</title>
        <authorList>
            <person name="Goris T."/>
        </authorList>
    </citation>
    <scope>NUCLEOTIDE SEQUENCE [LARGE SCALE GENOMIC DNA]</scope>
    <source>
        <strain evidence="2">JPD-1</strain>
    </source>
</reference>
<evidence type="ECO:0008006" key="3">
    <source>
        <dbReference type="Google" id="ProtNLM"/>
    </source>
</evidence>
<dbReference type="OrthoDB" id="5339689at2"/>
<evidence type="ECO:0000313" key="2">
    <source>
        <dbReference type="Proteomes" id="UP000217349"/>
    </source>
</evidence>
<sequence length="225" mass="24355">MRSAMSMIELVFAIVIMGIVVMSLPLVLLQTQRGNALALEQEVILATKTRLAFILSHEWDINSYDGDASTSRVLDTTASANADNAFDTTTTRRAGHIEADERRRLRDDKLTPTLKSGADWNATTPMDIDDFDGKTSSVSVTAADMDYIYSISLTSKIDYIGDALQSGAYASSSSITFTFNPTSTQTNPTNIKMISVTSSGSDANVTLRAFASNIGESGILKRSSW</sequence>